<dbReference type="InterPro" id="IPR000709">
    <property type="entry name" value="Leu_Ile_Val-bd"/>
</dbReference>
<keyword evidence="2" id="KW-0813">Transport</keyword>
<gene>
    <name evidence="6" type="ORF">EPA86_16675</name>
</gene>
<sequence>MIKSVLFIPFQFILFFIPYCFAEQGVSSTKIKLGMSNALTGPASQLGNELKAGSMVYFNKINQKGGIHGRKVELISLDDGYEPVKTIANTHQLIAKQVFALFGYVGTPTSHAILSILKQKNILFLMPFTGADFLRTPVKSNIFNLRASYQQEAKLQLEYLIKQKGYKNIALVIQADEFGLAAEKFFLRYLKDYKLSPVVTSRYRRNSDDISKVLSTIKQQSVDAVIFVGTYQPLAKLINSGHEQGVTPFYTTLSFISSSDLYSRLKHKSRVMVSEVMPEPANCSWKVCYQFMADMKKAGIAHPNRVQLEGYLNAFIFTQVAKKCQVMLTKTCFIQEFERFSLKKEILPVRYSSESHQGLQQLYMSLSQSALLEEN</sequence>
<protein>
    <submittedName>
        <fullName evidence="6">ABC transporter substrate-binding protein</fullName>
    </submittedName>
</protein>
<keyword evidence="4" id="KW-0029">Amino-acid transport</keyword>
<dbReference type="OrthoDB" id="9147078at2"/>
<evidence type="ECO:0000256" key="2">
    <source>
        <dbReference type="ARBA" id="ARBA00022448"/>
    </source>
</evidence>
<dbReference type="InterPro" id="IPR028082">
    <property type="entry name" value="Peripla_BP_I"/>
</dbReference>
<dbReference type="CDD" id="cd19978">
    <property type="entry name" value="PBP1_ABC_ligand_binding-like"/>
    <property type="match status" value="1"/>
</dbReference>
<dbReference type="InterPro" id="IPR028081">
    <property type="entry name" value="Leu-bd"/>
</dbReference>
<feature type="domain" description="Leucine-binding protein" evidence="5">
    <location>
        <begin position="30"/>
        <end position="364"/>
    </location>
</feature>
<evidence type="ECO:0000313" key="7">
    <source>
        <dbReference type="Proteomes" id="UP000315303"/>
    </source>
</evidence>
<name>A0A502KMW6_9GAMM</name>
<evidence type="ECO:0000256" key="3">
    <source>
        <dbReference type="ARBA" id="ARBA00022729"/>
    </source>
</evidence>
<evidence type="ECO:0000313" key="6">
    <source>
        <dbReference type="EMBL" id="TPH12574.1"/>
    </source>
</evidence>
<keyword evidence="7" id="KW-1185">Reference proteome</keyword>
<organism evidence="6 7">
    <name type="scientific">Litorilituus lipolyticus</name>
    <dbReference type="NCBI Taxonomy" id="2491017"/>
    <lineage>
        <taxon>Bacteria</taxon>
        <taxon>Pseudomonadati</taxon>
        <taxon>Pseudomonadota</taxon>
        <taxon>Gammaproteobacteria</taxon>
        <taxon>Alteromonadales</taxon>
        <taxon>Colwelliaceae</taxon>
        <taxon>Litorilituus</taxon>
    </lineage>
</organism>
<dbReference type="GO" id="GO:0006865">
    <property type="term" value="P:amino acid transport"/>
    <property type="evidence" value="ECO:0007669"/>
    <property type="project" value="UniProtKB-KW"/>
</dbReference>
<evidence type="ECO:0000256" key="1">
    <source>
        <dbReference type="ARBA" id="ARBA00010062"/>
    </source>
</evidence>
<comment type="similarity">
    <text evidence="1">Belongs to the leucine-binding protein family.</text>
</comment>
<dbReference type="PANTHER" id="PTHR47235:SF1">
    <property type="entry name" value="BLR6548 PROTEIN"/>
    <property type="match status" value="1"/>
</dbReference>
<proteinExistence type="inferred from homology"/>
<keyword evidence="3" id="KW-0732">Signal</keyword>
<dbReference type="SUPFAM" id="SSF53822">
    <property type="entry name" value="Periplasmic binding protein-like I"/>
    <property type="match status" value="1"/>
</dbReference>
<accession>A0A502KMW6</accession>
<dbReference type="Pfam" id="PF13458">
    <property type="entry name" value="Peripla_BP_6"/>
    <property type="match status" value="1"/>
</dbReference>
<evidence type="ECO:0000259" key="5">
    <source>
        <dbReference type="Pfam" id="PF13458"/>
    </source>
</evidence>
<dbReference type="EMBL" id="SAWY01000040">
    <property type="protein sequence ID" value="TPH12574.1"/>
    <property type="molecule type" value="Genomic_DNA"/>
</dbReference>
<dbReference type="PANTHER" id="PTHR47235">
    <property type="entry name" value="BLR6548 PROTEIN"/>
    <property type="match status" value="1"/>
</dbReference>
<dbReference type="Proteomes" id="UP000315303">
    <property type="component" value="Unassembled WGS sequence"/>
</dbReference>
<dbReference type="Gene3D" id="3.40.50.2300">
    <property type="match status" value="2"/>
</dbReference>
<comment type="caution">
    <text evidence="6">The sequence shown here is derived from an EMBL/GenBank/DDBJ whole genome shotgun (WGS) entry which is preliminary data.</text>
</comment>
<dbReference type="PRINTS" id="PR00337">
    <property type="entry name" value="LEUILEVALBP"/>
</dbReference>
<dbReference type="AlphaFoldDB" id="A0A502KMW6"/>
<reference evidence="6 7" key="1">
    <citation type="submission" date="2019-01" db="EMBL/GenBank/DDBJ databases">
        <title>Litorilituus lipolytica sp. nov., isolated from intertidal sand of the Yellow Sea in China.</title>
        <authorList>
            <person name="Liu A."/>
        </authorList>
    </citation>
    <scope>NUCLEOTIDE SEQUENCE [LARGE SCALE GENOMIC DNA]</scope>
    <source>
        <strain evidence="6 7">RZ04</strain>
    </source>
</reference>
<evidence type="ECO:0000256" key="4">
    <source>
        <dbReference type="ARBA" id="ARBA00022970"/>
    </source>
</evidence>
<dbReference type="RefSeq" id="WP_140605522.1">
    <property type="nucleotide sequence ID" value="NZ_SAWY01000040.1"/>
</dbReference>